<feature type="region of interest" description="Disordered" evidence="1">
    <location>
        <begin position="66"/>
        <end position="89"/>
    </location>
</feature>
<keyword evidence="3" id="KW-1185">Reference proteome</keyword>
<feature type="compositionally biased region" description="Basic and acidic residues" evidence="1">
    <location>
        <begin position="19"/>
        <end position="28"/>
    </location>
</feature>
<proteinExistence type="predicted"/>
<feature type="region of interest" description="Disordered" evidence="1">
    <location>
        <begin position="9"/>
        <end position="31"/>
    </location>
</feature>
<evidence type="ECO:0000313" key="3">
    <source>
        <dbReference type="Proteomes" id="UP000245942"/>
    </source>
</evidence>
<feature type="compositionally biased region" description="Polar residues" evidence="1">
    <location>
        <begin position="451"/>
        <end position="468"/>
    </location>
</feature>
<evidence type="ECO:0000256" key="1">
    <source>
        <dbReference type="SAM" id="MobiDB-lite"/>
    </source>
</evidence>
<dbReference type="EMBL" id="KZ819330">
    <property type="protein sequence ID" value="PWN19796.1"/>
    <property type="molecule type" value="Genomic_DNA"/>
</dbReference>
<dbReference type="AlphaFoldDB" id="A0A316U3C0"/>
<feature type="compositionally biased region" description="Low complexity" evidence="1">
    <location>
        <begin position="336"/>
        <end position="348"/>
    </location>
</feature>
<protein>
    <submittedName>
        <fullName evidence="2">Uncharacterized protein</fullName>
    </submittedName>
</protein>
<feature type="region of interest" description="Disordered" evidence="1">
    <location>
        <begin position="271"/>
        <end position="348"/>
    </location>
</feature>
<feature type="region of interest" description="Disordered" evidence="1">
    <location>
        <begin position="451"/>
        <end position="480"/>
    </location>
</feature>
<feature type="compositionally biased region" description="Polar residues" evidence="1">
    <location>
        <begin position="207"/>
        <end position="232"/>
    </location>
</feature>
<sequence>MTRTIVTARIASCSSSDSETSHKTEKGPHAPTLNALANMNLLQRRTADVSNDLDLFVYDSSDHELDSQAGLSESRGRPRGSVKRRGSLLRRSPEVGLDLKYPQIRRGRSAGPKAKLLHKAKGEAEIEAQRQQEAQDDYEIADFITVPPLYSAKRDRGTILPDRQDRLVSSTTLLIPGTQPLPSILRSPQTIDVAVETVPRLTFARRPSNTAGSDSLTPSPMHASTSRMTASPASPRETRRLSFAVDCTKPIKVRRRNKSATEVSYGALRSEGEAVHKQKSRRPSSGSLSGSNLALDSPTISIGSYTSTGPSTSRPMPASALSLPSLNINTPRKSRSASGSRSRSASFSSPSPIFFLPFAGKAATQSEGSSAGLSPTRLLASAASTVTLCKICATYHSPTSQSSTKQAGEDSESVTTTDATWWGATPRRRSLPELLLYAGGAKRGNEALNHFESSGKQSHTPTASSTKVGSVRGRIMGRGRSESDTRALLWSIQASAGKIL</sequence>
<name>A0A316U3C0_9BASI</name>
<feature type="region of interest" description="Disordered" evidence="1">
    <location>
        <begin position="398"/>
        <end position="417"/>
    </location>
</feature>
<organism evidence="2 3">
    <name type="scientific">Pseudomicrostroma glucosiphilum</name>
    <dbReference type="NCBI Taxonomy" id="1684307"/>
    <lineage>
        <taxon>Eukaryota</taxon>
        <taxon>Fungi</taxon>
        <taxon>Dikarya</taxon>
        <taxon>Basidiomycota</taxon>
        <taxon>Ustilaginomycotina</taxon>
        <taxon>Exobasidiomycetes</taxon>
        <taxon>Microstromatales</taxon>
        <taxon>Microstromatales incertae sedis</taxon>
        <taxon>Pseudomicrostroma</taxon>
    </lineage>
</organism>
<accession>A0A316U3C0</accession>
<reference evidence="2 3" key="1">
    <citation type="journal article" date="2018" name="Mol. Biol. Evol.">
        <title>Broad Genomic Sampling Reveals a Smut Pathogenic Ancestry of the Fungal Clade Ustilaginomycotina.</title>
        <authorList>
            <person name="Kijpornyongpan T."/>
            <person name="Mondo S.J."/>
            <person name="Barry K."/>
            <person name="Sandor L."/>
            <person name="Lee J."/>
            <person name="Lipzen A."/>
            <person name="Pangilinan J."/>
            <person name="LaButti K."/>
            <person name="Hainaut M."/>
            <person name="Henrissat B."/>
            <person name="Grigoriev I.V."/>
            <person name="Spatafora J.W."/>
            <person name="Aime M.C."/>
        </authorList>
    </citation>
    <scope>NUCLEOTIDE SEQUENCE [LARGE SCALE GENOMIC DNA]</scope>
    <source>
        <strain evidence="2 3">MCA 4718</strain>
    </source>
</reference>
<feature type="region of interest" description="Disordered" evidence="1">
    <location>
        <begin position="204"/>
        <end position="241"/>
    </location>
</feature>
<feature type="compositionally biased region" description="Basic residues" evidence="1">
    <location>
        <begin position="77"/>
        <end position="88"/>
    </location>
</feature>
<evidence type="ECO:0000313" key="2">
    <source>
        <dbReference type="EMBL" id="PWN19796.1"/>
    </source>
</evidence>
<dbReference type="Proteomes" id="UP000245942">
    <property type="component" value="Unassembled WGS sequence"/>
</dbReference>
<dbReference type="RefSeq" id="XP_025346956.1">
    <property type="nucleotide sequence ID" value="XM_025494427.1"/>
</dbReference>
<feature type="compositionally biased region" description="Polar residues" evidence="1">
    <location>
        <begin position="292"/>
        <end position="314"/>
    </location>
</feature>
<dbReference type="GeneID" id="37016161"/>
<gene>
    <name evidence="2" type="ORF">BCV69DRAFT_300103</name>
</gene>